<evidence type="ECO:0000259" key="1">
    <source>
        <dbReference type="PROSITE" id="PS51832"/>
    </source>
</evidence>
<reference evidence="2 3" key="1">
    <citation type="submission" date="2019-04" db="EMBL/GenBank/DDBJ databases">
        <title>Azoarcus nasutitermitis sp. nov. isolated from termite nest.</title>
        <authorList>
            <person name="Lin S.-Y."/>
            <person name="Hameed A."/>
            <person name="Hsu Y.-H."/>
            <person name="Young C.-C."/>
        </authorList>
    </citation>
    <scope>NUCLEOTIDE SEQUENCE [LARGE SCALE GENOMIC DNA]</scope>
    <source>
        <strain evidence="2 3">CC-YHH838</strain>
    </source>
</reference>
<sequence length="377" mass="41222">MPADSATRSTPATDPTTLAASFLAGTLPPQLKALQARIRALVPDVKRVGAFLTDTTQTTLSHWADSEGQTLPCPQSLAALADNPLLSRCADTGEARAAFVQVDPALEWAADGRTCPLIALPLGPGNARQGFLVVETAPGVLLPAQQIHQLLAWTPLAVDLLVQGIDTVRALVGTTRFALDFTLMRDRDTGEHQLRLRDYVQLLSRELARVHGLDDSFVAELALFGPLHDIGKVGIPDAILLKPGQFEPREWETMKEHVVLGRGMIERMIDDFQLHDTPGMHTLQAVVAHHHECLDGSGYPEGLQGDEIPLAARIVSTADIFDALTCPRPYKRSWSIDEAFEQLRTLAGHKLDRECVSALQAARPQIEEVWQRHAAMH</sequence>
<dbReference type="InterPro" id="IPR037522">
    <property type="entry name" value="HD_GYP_dom"/>
</dbReference>
<dbReference type="AlphaFoldDB" id="A0A4V3WCB8"/>
<dbReference type="CDD" id="cd00077">
    <property type="entry name" value="HDc"/>
    <property type="match status" value="1"/>
</dbReference>
<dbReference type="InterPro" id="IPR052020">
    <property type="entry name" value="Cyclic_di-GMP/3'3'-cGAMP_PDE"/>
</dbReference>
<accession>A0A4V3WCB8</accession>
<proteinExistence type="predicted"/>
<dbReference type="Gene3D" id="1.10.3210.10">
    <property type="entry name" value="Hypothetical protein af1432"/>
    <property type="match status" value="1"/>
</dbReference>
<dbReference type="PROSITE" id="PS51832">
    <property type="entry name" value="HD_GYP"/>
    <property type="match status" value="1"/>
</dbReference>
<name>A0A4V3WCB8_9RHOO</name>
<dbReference type="EMBL" id="SSOC01000002">
    <property type="protein sequence ID" value="THF66558.1"/>
    <property type="molecule type" value="Genomic_DNA"/>
</dbReference>
<dbReference type="PANTHER" id="PTHR45228">
    <property type="entry name" value="CYCLIC DI-GMP PHOSPHODIESTERASE TM_0186-RELATED"/>
    <property type="match status" value="1"/>
</dbReference>
<dbReference type="OrthoDB" id="9763857at2"/>
<keyword evidence="3" id="KW-1185">Reference proteome</keyword>
<gene>
    <name evidence="2" type="ORF">E6C76_06915</name>
</gene>
<comment type="caution">
    <text evidence="2">The sequence shown here is derived from an EMBL/GenBank/DDBJ whole genome shotgun (WGS) entry which is preliminary data.</text>
</comment>
<dbReference type="RefSeq" id="WP_136347499.1">
    <property type="nucleotide sequence ID" value="NZ_SSOC01000002.1"/>
</dbReference>
<dbReference type="SUPFAM" id="SSF109604">
    <property type="entry name" value="HD-domain/PDEase-like"/>
    <property type="match status" value="1"/>
</dbReference>
<dbReference type="Proteomes" id="UP000308430">
    <property type="component" value="Unassembled WGS sequence"/>
</dbReference>
<evidence type="ECO:0000313" key="3">
    <source>
        <dbReference type="Proteomes" id="UP000308430"/>
    </source>
</evidence>
<evidence type="ECO:0000313" key="2">
    <source>
        <dbReference type="EMBL" id="THF66558.1"/>
    </source>
</evidence>
<dbReference type="GO" id="GO:0008081">
    <property type="term" value="F:phosphoric diester hydrolase activity"/>
    <property type="evidence" value="ECO:0007669"/>
    <property type="project" value="UniProtKB-ARBA"/>
</dbReference>
<feature type="domain" description="HD-GYP" evidence="1">
    <location>
        <begin position="167"/>
        <end position="375"/>
    </location>
</feature>
<dbReference type="InterPro" id="IPR003607">
    <property type="entry name" value="HD/PDEase_dom"/>
</dbReference>
<organism evidence="2 3">
    <name type="scientific">Pseudothauera nasutitermitis</name>
    <dbReference type="NCBI Taxonomy" id="2565930"/>
    <lineage>
        <taxon>Bacteria</taxon>
        <taxon>Pseudomonadati</taxon>
        <taxon>Pseudomonadota</taxon>
        <taxon>Betaproteobacteria</taxon>
        <taxon>Rhodocyclales</taxon>
        <taxon>Zoogloeaceae</taxon>
        <taxon>Pseudothauera</taxon>
    </lineage>
</organism>
<protein>
    <submittedName>
        <fullName evidence="2">HD-GYP domain-containing protein</fullName>
    </submittedName>
</protein>
<dbReference type="Pfam" id="PF13487">
    <property type="entry name" value="HD_5"/>
    <property type="match status" value="1"/>
</dbReference>
<dbReference type="SMART" id="SM00471">
    <property type="entry name" value="HDc"/>
    <property type="match status" value="1"/>
</dbReference>